<evidence type="ECO:0000256" key="9">
    <source>
        <dbReference type="ARBA" id="ARBA00022636"/>
    </source>
</evidence>
<dbReference type="Proteomes" id="UP001500795">
    <property type="component" value="Unassembled WGS sequence"/>
</dbReference>
<keyword evidence="9 15" id="KW-0973">c-di-GMP</keyword>
<feature type="region of interest" description="Disordered" evidence="16">
    <location>
        <begin position="595"/>
        <end position="619"/>
    </location>
</feature>
<evidence type="ECO:0000256" key="7">
    <source>
        <dbReference type="ARBA" id="ARBA00022475"/>
    </source>
</evidence>
<evidence type="ECO:0000256" key="6">
    <source>
        <dbReference type="ARBA" id="ARBA00021844"/>
    </source>
</evidence>
<keyword evidence="8 15" id="KW-0997">Cell inner membrane</keyword>
<evidence type="ECO:0000256" key="14">
    <source>
        <dbReference type="ARBA" id="ARBA00033444"/>
    </source>
</evidence>
<protein>
    <recommendedName>
        <fullName evidence="6 15">Cyclic di-GMP-binding protein</fullName>
    </recommendedName>
    <alternativeName>
        <fullName evidence="14 15">Cellulose synthase regulatory subunit</fullName>
    </alternativeName>
</protein>
<evidence type="ECO:0000256" key="12">
    <source>
        <dbReference type="ARBA" id="ARBA00022989"/>
    </source>
</evidence>
<evidence type="ECO:0000313" key="18">
    <source>
        <dbReference type="Proteomes" id="UP001500795"/>
    </source>
</evidence>
<comment type="function">
    <text evidence="1 15">Binds the cellulose synthase activator, bis-(3'-5') cyclic diguanylic acid (c-di-GMP).</text>
</comment>
<dbReference type="Gene3D" id="2.60.120.260">
    <property type="entry name" value="Galactose-binding domain-like"/>
    <property type="match status" value="2"/>
</dbReference>
<keyword evidence="13 15" id="KW-0472">Membrane</keyword>
<evidence type="ECO:0000256" key="15">
    <source>
        <dbReference type="RuleBase" id="RU365021"/>
    </source>
</evidence>
<dbReference type="RefSeq" id="WP_344959887.1">
    <property type="nucleotide sequence ID" value="NZ_BAABCX010000007.1"/>
</dbReference>
<organism evidence="17 18">
    <name type="scientific">Zobellella aerophila</name>
    <dbReference type="NCBI Taxonomy" id="870480"/>
    <lineage>
        <taxon>Bacteria</taxon>
        <taxon>Pseudomonadati</taxon>
        <taxon>Pseudomonadota</taxon>
        <taxon>Gammaproteobacteria</taxon>
        <taxon>Aeromonadales</taxon>
        <taxon>Aeromonadaceae</taxon>
        <taxon>Zobellella</taxon>
    </lineage>
</organism>
<dbReference type="InterPro" id="IPR003920">
    <property type="entry name" value="Cell_synth_B"/>
</dbReference>
<proteinExistence type="inferred from homology"/>
<keyword evidence="10 15" id="KW-0812">Transmembrane</keyword>
<reference evidence="18" key="1">
    <citation type="journal article" date="2019" name="Int. J. Syst. Evol. Microbiol.">
        <title>The Global Catalogue of Microorganisms (GCM) 10K type strain sequencing project: providing services to taxonomists for standard genome sequencing and annotation.</title>
        <authorList>
            <consortium name="The Broad Institute Genomics Platform"/>
            <consortium name="The Broad Institute Genome Sequencing Center for Infectious Disease"/>
            <person name="Wu L."/>
            <person name="Ma J."/>
        </authorList>
    </citation>
    <scope>NUCLEOTIDE SEQUENCE [LARGE SCALE GENOMIC DNA]</scope>
    <source>
        <strain evidence="18">JCM 17110</strain>
    </source>
</reference>
<dbReference type="EMBL" id="BAABCX010000007">
    <property type="protein sequence ID" value="GAA3549897.1"/>
    <property type="molecule type" value="Genomic_DNA"/>
</dbReference>
<accession>A0ABP6WEM2</accession>
<keyword evidence="12 15" id="KW-1133">Transmembrane helix</keyword>
<comment type="similarity">
    <text evidence="4 15">Belongs to the AcsB/BcsB family.</text>
</comment>
<comment type="pathway">
    <text evidence="3 15">Glycan metabolism; bacterial cellulose biosynthesis.</text>
</comment>
<name>A0ABP6WEM2_9GAMM</name>
<evidence type="ECO:0000256" key="2">
    <source>
        <dbReference type="ARBA" id="ARBA00004377"/>
    </source>
</evidence>
<evidence type="ECO:0000256" key="13">
    <source>
        <dbReference type="ARBA" id="ARBA00023136"/>
    </source>
</evidence>
<dbReference type="PRINTS" id="PR01440">
    <property type="entry name" value="CELLSNTHASEB"/>
</dbReference>
<dbReference type="NCBIfam" id="NF008325">
    <property type="entry name" value="PRK11114.1-3"/>
    <property type="match status" value="1"/>
</dbReference>
<dbReference type="Pfam" id="PF03170">
    <property type="entry name" value="BcsB"/>
    <property type="match status" value="1"/>
</dbReference>
<comment type="caution">
    <text evidence="17">The sequence shown here is derived from an EMBL/GenBank/DDBJ whole genome shotgun (WGS) entry which is preliminary data.</text>
</comment>
<keyword evidence="18" id="KW-1185">Reference proteome</keyword>
<gene>
    <name evidence="17" type="primary">bcsB</name>
    <name evidence="17" type="ORF">GCM10022394_32550</name>
</gene>
<keyword evidence="11 15" id="KW-0135">Cellulose biosynthesis</keyword>
<dbReference type="PANTHER" id="PTHR39083">
    <property type="entry name" value="CYCLIC DI-GMP-BINDING PROTEIN"/>
    <property type="match status" value="1"/>
</dbReference>
<comment type="subcellular location">
    <subcellularLocation>
        <location evidence="2">Cell inner membrane</location>
        <topology evidence="2">Single-pass membrane protein</topology>
    </subcellularLocation>
</comment>
<evidence type="ECO:0000256" key="4">
    <source>
        <dbReference type="ARBA" id="ARBA00010714"/>
    </source>
</evidence>
<evidence type="ECO:0000256" key="5">
    <source>
        <dbReference type="ARBA" id="ARBA00011437"/>
    </source>
</evidence>
<sequence>MIKIITLFILMLGGIGARVHGSETALAGLEQAPTRDVELAFGRLTQSKGSLPLRGSSPEGQVEFGVRSDEVVSSATLNLEFIPSPALLPVESQVKVYLNDEMMGVVPIAPEQLGNKSRVQVPLDPRYIGDFNRVKLGFIGHYQRICENPVHSSLWLDVASSSSLSLRYQALPLKNDLSYFPEPFFDDRDTRPLTLPMVFAGSPALAQQKAAAVLASWFGAQAQWRGQRFPVLFNQLPERHGIVFATNDQRPDFLQDYPAVDGPTVEMISHPQDPYVKLLLVLGRDDQDLVTAVQGIAQGSILFRGQSVTVADVRPLAPRQPYDAPNWVRTDRPVAFAELQNYPGQLQSSGMEPSPMALTLNLPPDLFMTRDPGIAMQLKYRYTSPKTDDGSRLVVSLNDQLLRTYSLKPERQSGEKLLQLLLLQDASGDNQLTIPALQLGTSNQLRFNFDYANAILGGTPERCETYQPIPNEVVIDGDSTIDFSGYRHFIAMPDLRSFANAGFPFSRLADLSQSLAVVGKHPGPAQLSALLNALGAIGAHTGYPALGVRLSDDWQQEQDRDLDVLLIGAIPAELRDDRNIHLLFEATRSWVQMPARQASRPELMPDSEDDRPESEAKIDSDGPMAAVIGFQSPFHEQRSVVALLADSPRGYQLLNEAINDGGQRAALSGSVAVIRESGINSLRVGQAYYVGYLPWWERIWFSLAPHPLVLATLTALSVLLMVLVLWRVLRTLSRRRLSPDERD</sequence>
<evidence type="ECO:0000256" key="11">
    <source>
        <dbReference type="ARBA" id="ARBA00022916"/>
    </source>
</evidence>
<evidence type="ECO:0000256" key="16">
    <source>
        <dbReference type="SAM" id="MobiDB-lite"/>
    </source>
</evidence>
<dbReference type="NCBIfam" id="NF008323">
    <property type="entry name" value="PRK11114.1-1"/>
    <property type="match status" value="1"/>
</dbReference>
<feature type="transmembrane region" description="Helical" evidence="15">
    <location>
        <begin position="708"/>
        <end position="729"/>
    </location>
</feature>
<dbReference type="InterPro" id="IPR018513">
    <property type="entry name" value="Cell_synthase_bac"/>
</dbReference>
<comment type="subunit">
    <text evidence="5 15">Tightly associated with the cellulose synthase catalytic subunit.</text>
</comment>
<evidence type="ECO:0000256" key="3">
    <source>
        <dbReference type="ARBA" id="ARBA00005186"/>
    </source>
</evidence>
<evidence type="ECO:0000313" key="17">
    <source>
        <dbReference type="EMBL" id="GAA3549897.1"/>
    </source>
</evidence>
<dbReference type="PANTHER" id="PTHR39083:SF1">
    <property type="entry name" value="CYCLIC DI-GMP-BINDING PROTEIN"/>
    <property type="match status" value="1"/>
</dbReference>
<keyword evidence="7 15" id="KW-1003">Cell membrane</keyword>
<evidence type="ECO:0000256" key="8">
    <source>
        <dbReference type="ARBA" id="ARBA00022519"/>
    </source>
</evidence>
<evidence type="ECO:0000256" key="1">
    <source>
        <dbReference type="ARBA" id="ARBA00002057"/>
    </source>
</evidence>
<evidence type="ECO:0000256" key="10">
    <source>
        <dbReference type="ARBA" id="ARBA00022692"/>
    </source>
</evidence>